<feature type="transmembrane region" description="Helical" evidence="6">
    <location>
        <begin position="165"/>
        <end position="185"/>
    </location>
</feature>
<proteinExistence type="predicted"/>
<comment type="subcellular location">
    <subcellularLocation>
        <location evidence="1">Cell membrane</location>
        <topology evidence="1">Multi-pass membrane protein</topology>
    </subcellularLocation>
</comment>
<accession>A0ABP5FNE0</accession>
<feature type="transmembrane region" description="Helical" evidence="6">
    <location>
        <begin position="197"/>
        <end position="218"/>
    </location>
</feature>
<dbReference type="Pfam" id="PF00482">
    <property type="entry name" value="T2SSF"/>
    <property type="match status" value="1"/>
</dbReference>
<keyword evidence="3 6" id="KW-0812">Transmembrane</keyword>
<sequence>MTLSFVLAFIVFITLTALTGAASIALCFGLFAGALPWVALNWQAKRRQTALREIWPDAIDNLRSAVRAGLTLPEALAQLAERGPMELQDAFASFANDYRSGARFTDALDRLRQTLSDPTADRLIAALRVTREVGGADIGRLLETLSDFLRDDSRTRAELEARQSLTVNGARLAVVAPWAVLLLLATQPEAAAAYQSVAGLVLLLGGIAVSVVCYRLMLRIGALPAERRVL</sequence>
<evidence type="ECO:0000256" key="2">
    <source>
        <dbReference type="ARBA" id="ARBA00022475"/>
    </source>
</evidence>
<evidence type="ECO:0000256" key="1">
    <source>
        <dbReference type="ARBA" id="ARBA00004651"/>
    </source>
</evidence>
<dbReference type="Gene3D" id="1.20.81.30">
    <property type="entry name" value="Type II secretion system (T2SS), domain F"/>
    <property type="match status" value="1"/>
</dbReference>
<keyword evidence="9" id="KW-1185">Reference proteome</keyword>
<organism evidence="8 9">
    <name type="scientific">Yaniella flava</name>
    <dbReference type="NCBI Taxonomy" id="287930"/>
    <lineage>
        <taxon>Bacteria</taxon>
        <taxon>Bacillati</taxon>
        <taxon>Actinomycetota</taxon>
        <taxon>Actinomycetes</taxon>
        <taxon>Micrococcales</taxon>
        <taxon>Micrococcaceae</taxon>
        <taxon>Yaniella</taxon>
    </lineage>
</organism>
<keyword evidence="4 6" id="KW-1133">Transmembrane helix</keyword>
<evidence type="ECO:0000256" key="6">
    <source>
        <dbReference type="SAM" id="Phobius"/>
    </source>
</evidence>
<evidence type="ECO:0000259" key="7">
    <source>
        <dbReference type="Pfam" id="PF00482"/>
    </source>
</evidence>
<dbReference type="InterPro" id="IPR042094">
    <property type="entry name" value="T2SS_GspF_sf"/>
</dbReference>
<evidence type="ECO:0000313" key="9">
    <source>
        <dbReference type="Proteomes" id="UP001501461"/>
    </source>
</evidence>
<feature type="domain" description="Type II secretion system protein GspF" evidence="7">
    <location>
        <begin position="59"/>
        <end position="184"/>
    </location>
</feature>
<keyword evidence="2" id="KW-1003">Cell membrane</keyword>
<dbReference type="PANTHER" id="PTHR35007">
    <property type="entry name" value="INTEGRAL MEMBRANE PROTEIN-RELATED"/>
    <property type="match status" value="1"/>
</dbReference>
<evidence type="ECO:0000256" key="4">
    <source>
        <dbReference type="ARBA" id="ARBA00022989"/>
    </source>
</evidence>
<reference evidence="9" key="1">
    <citation type="journal article" date="2019" name="Int. J. Syst. Evol. Microbiol.">
        <title>The Global Catalogue of Microorganisms (GCM) 10K type strain sequencing project: providing services to taxonomists for standard genome sequencing and annotation.</title>
        <authorList>
            <consortium name="The Broad Institute Genomics Platform"/>
            <consortium name="The Broad Institute Genome Sequencing Center for Infectious Disease"/>
            <person name="Wu L."/>
            <person name="Ma J."/>
        </authorList>
    </citation>
    <scope>NUCLEOTIDE SEQUENCE [LARGE SCALE GENOMIC DNA]</scope>
    <source>
        <strain evidence="9">JCM 13595</strain>
    </source>
</reference>
<protein>
    <submittedName>
        <fullName evidence="8">Type II secretion system F family protein</fullName>
    </submittedName>
</protein>
<keyword evidence="5 6" id="KW-0472">Membrane</keyword>
<evidence type="ECO:0000256" key="5">
    <source>
        <dbReference type="ARBA" id="ARBA00023136"/>
    </source>
</evidence>
<dbReference type="EMBL" id="BAAAMN010000013">
    <property type="protein sequence ID" value="GAA2030580.1"/>
    <property type="molecule type" value="Genomic_DNA"/>
</dbReference>
<comment type="caution">
    <text evidence="8">The sequence shown here is derived from an EMBL/GenBank/DDBJ whole genome shotgun (WGS) entry which is preliminary data.</text>
</comment>
<feature type="transmembrane region" description="Helical" evidence="6">
    <location>
        <begin position="6"/>
        <end position="39"/>
    </location>
</feature>
<gene>
    <name evidence="8" type="ORF">GCM10009720_08490</name>
</gene>
<dbReference type="PANTHER" id="PTHR35007:SF1">
    <property type="entry name" value="PILUS ASSEMBLY PROTEIN"/>
    <property type="match status" value="1"/>
</dbReference>
<evidence type="ECO:0000256" key="3">
    <source>
        <dbReference type="ARBA" id="ARBA00022692"/>
    </source>
</evidence>
<evidence type="ECO:0000313" key="8">
    <source>
        <dbReference type="EMBL" id="GAA2030580.1"/>
    </source>
</evidence>
<dbReference type="Proteomes" id="UP001501461">
    <property type="component" value="Unassembled WGS sequence"/>
</dbReference>
<dbReference type="InterPro" id="IPR018076">
    <property type="entry name" value="T2SS_GspF_dom"/>
</dbReference>
<name>A0ABP5FNE0_9MICC</name>